<evidence type="ECO:0000313" key="2">
    <source>
        <dbReference type="Proteomes" id="UP000013209"/>
    </source>
</evidence>
<dbReference type="HOGENOM" id="CLU_3303211_0_0_6"/>
<dbReference type="AlphaFoldDB" id="N8WB49"/>
<organism evidence="1 2">
    <name type="scientific">Acinetobacter higginsii</name>
    <dbReference type="NCBI Taxonomy" id="70347"/>
    <lineage>
        <taxon>Bacteria</taxon>
        <taxon>Pseudomonadati</taxon>
        <taxon>Pseudomonadota</taxon>
        <taxon>Gammaproteobacteria</taxon>
        <taxon>Moraxellales</taxon>
        <taxon>Moraxellaceae</taxon>
        <taxon>Acinetobacter</taxon>
    </lineage>
</organism>
<dbReference type="Proteomes" id="UP000013209">
    <property type="component" value="Unassembled WGS sequence"/>
</dbReference>
<accession>N8WB49</accession>
<reference evidence="1 2" key="1">
    <citation type="submission" date="2013-02" db="EMBL/GenBank/DDBJ databases">
        <title>The Genome Sequence of Acinetobacter sp. CIP 56.2.</title>
        <authorList>
            <consortium name="The Broad Institute Genome Sequencing Platform"/>
            <consortium name="The Broad Institute Genome Sequencing Center for Infectious Disease"/>
            <person name="Cerqueira G."/>
            <person name="Feldgarden M."/>
            <person name="Courvalin P."/>
            <person name="Perichon B."/>
            <person name="Grillot-Courvalin C."/>
            <person name="Clermont D."/>
            <person name="Rocha E."/>
            <person name="Yoon E.-J."/>
            <person name="Nemec A."/>
            <person name="Walker B."/>
            <person name="Young S.K."/>
            <person name="Zeng Q."/>
            <person name="Gargeya S."/>
            <person name="Fitzgerald M."/>
            <person name="Haas B."/>
            <person name="Abouelleil A."/>
            <person name="Alvarado L."/>
            <person name="Arachchi H.M."/>
            <person name="Berlin A.M."/>
            <person name="Chapman S.B."/>
            <person name="Dewar J."/>
            <person name="Goldberg J."/>
            <person name="Griggs A."/>
            <person name="Gujja S."/>
            <person name="Hansen M."/>
            <person name="Howarth C."/>
            <person name="Imamovic A."/>
            <person name="Larimer J."/>
            <person name="McCowan C."/>
            <person name="Murphy C."/>
            <person name="Neiman D."/>
            <person name="Pearson M."/>
            <person name="Priest M."/>
            <person name="Roberts A."/>
            <person name="Saif S."/>
            <person name="Shea T."/>
            <person name="Sisk P."/>
            <person name="Sykes S."/>
            <person name="Wortman J."/>
            <person name="Nusbaum C."/>
            <person name="Birren B."/>
        </authorList>
    </citation>
    <scope>NUCLEOTIDE SEQUENCE [LARGE SCALE GENOMIC DNA]</scope>
    <source>
        <strain evidence="1 2">CIP 56.2</strain>
    </source>
</reference>
<proteinExistence type="predicted"/>
<gene>
    <name evidence="1" type="ORF">F966_01783</name>
</gene>
<name>N8WB49_9GAMM</name>
<protein>
    <submittedName>
        <fullName evidence="1">Uncharacterized protein</fullName>
    </submittedName>
</protein>
<dbReference type="STRING" id="1144672.F966_01783"/>
<sequence>MSASVVKIIMLRNLPLKIKYVHIEHIFYKNFISLFFKTS</sequence>
<dbReference type="EMBL" id="APPH01000009">
    <property type="protein sequence ID" value="ENV09136.1"/>
    <property type="molecule type" value="Genomic_DNA"/>
</dbReference>
<evidence type="ECO:0000313" key="1">
    <source>
        <dbReference type="EMBL" id="ENV09136.1"/>
    </source>
</evidence>
<comment type="caution">
    <text evidence="1">The sequence shown here is derived from an EMBL/GenBank/DDBJ whole genome shotgun (WGS) entry which is preliminary data.</text>
</comment>